<feature type="compositionally biased region" description="Low complexity" evidence="1">
    <location>
        <begin position="454"/>
        <end position="467"/>
    </location>
</feature>
<dbReference type="GO" id="GO:0016787">
    <property type="term" value="F:hydrolase activity"/>
    <property type="evidence" value="ECO:0007669"/>
    <property type="project" value="UniProtKB-KW"/>
</dbReference>
<dbReference type="EMBL" id="JACAZI010000010">
    <property type="protein sequence ID" value="KAF7349912.1"/>
    <property type="molecule type" value="Genomic_DNA"/>
</dbReference>
<name>A0A8H6Y149_9AGAR</name>
<feature type="region of interest" description="Disordered" evidence="1">
    <location>
        <begin position="440"/>
        <end position="474"/>
    </location>
</feature>
<dbReference type="AlphaFoldDB" id="A0A8H6Y149"/>
<dbReference type="GO" id="GO:0005975">
    <property type="term" value="P:carbohydrate metabolic process"/>
    <property type="evidence" value="ECO:0007669"/>
    <property type="project" value="InterPro"/>
</dbReference>
<reference evidence="3" key="1">
    <citation type="submission" date="2020-05" db="EMBL/GenBank/DDBJ databases">
        <title>Mycena genomes resolve the evolution of fungal bioluminescence.</title>
        <authorList>
            <person name="Tsai I.J."/>
        </authorList>
    </citation>
    <scope>NUCLEOTIDE SEQUENCE</scope>
    <source>
        <strain evidence="3">CCC161011</strain>
    </source>
</reference>
<keyword evidence="2" id="KW-0732">Signal</keyword>
<keyword evidence="4" id="KW-1185">Reference proteome</keyword>
<accession>A0A8H6Y149</accession>
<organism evidence="3 4">
    <name type="scientific">Mycena venus</name>
    <dbReference type="NCBI Taxonomy" id="2733690"/>
    <lineage>
        <taxon>Eukaryota</taxon>
        <taxon>Fungi</taxon>
        <taxon>Dikarya</taxon>
        <taxon>Basidiomycota</taxon>
        <taxon>Agaricomycotina</taxon>
        <taxon>Agaricomycetes</taxon>
        <taxon>Agaricomycetidae</taxon>
        <taxon>Agaricales</taxon>
        <taxon>Marasmiineae</taxon>
        <taxon>Mycenaceae</taxon>
        <taxon>Mycena</taxon>
    </lineage>
</organism>
<evidence type="ECO:0000313" key="3">
    <source>
        <dbReference type="EMBL" id="KAF7349912.1"/>
    </source>
</evidence>
<evidence type="ECO:0000256" key="2">
    <source>
        <dbReference type="SAM" id="SignalP"/>
    </source>
</evidence>
<gene>
    <name evidence="3" type="ORF">MVEN_01291900</name>
</gene>
<dbReference type="InterPro" id="IPR008928">
    <property type="entry name" value="6-hairpin_glycosidase_sf"/>
</dbReference>
<feature type="compositionally biased region" description="Polar residues" evidence="1">
    <location>
        <begin position="442"/>
        <end position="453"/>
    </location>
</feature>
<dbReference type="OrthoDB" id="3068171at2759"/>
<feature type="signal peptide" evidence="2">
    <location>
        <begin position="1"/>
        <end position="20"/>
    </location>
</feature>
<feature type="chain" id="PRO_5034873332" evidence="2">
    <location>
        <begin position="21"/>
        <end position="474"/>
    </location>
</feature>
<feature type="compositionally biased region" description="Low complexity" evidence="1">
    <location>
        <begin position="387"/>
        <end position="400"/>
    </location>
</feature>
<evidence type="ECO:0000313" key="4">
    <source>
        <dbReference type="Proteomes" id="UP000620124"/>
    </source>
</evidence>
<dbReference type="Proteomes" id="UP000620124">
    <property type="component" value="Unassembled WGS sequence"/>
</dbReference>
<proteinExistence type="predicted"/>
<protein>
    <submittedName>
        <fullName evidence="3">Glycoside hydrolase family 76 protein</fullName>
    </submittedName>
</protein>
<dbReference type="SUPFAM" id="SSF48208">
    <property type="entry name" value="Six-hairpin glycosidases"/>
    <property type="match status" value="1"/>
</dbReference>
<feature type="region of interest" description="Disordered" evidence="1">
    <location>
        <begin position="377"/>
        <end position="413"/>
    </location>
</feature>
<keyword evidence="3" id="KW-0378">Hydrolase</keyword>
<sequence>MVLALPLVAALLLTAVRVGSQVAPQSWNSTITTSTEERVRLAGAALDVAIGKLGPDAQFLNESFGVTGYLYSEMAQFDIATNQSKYEKTLAEYFPRVELLHSNFSDPLNRWTIAQTFQALSFGHAAVKAYAAYRNPNDFSARKIAGKNFTLAGVCHNHTMAGGTFQDVELGDPTILGAATGYFLVVSALLAEATSDPVYLQAANESVDFILAYLYNGRDIVEFGVNATAGCEVHGWLAPTNSGLMIEGLSILLSITNSPTTQNLLSDLLMAVIPSARWQGDNGIVTEAAAPGAGGMSLLQGLGTVYMRNSTNSTLRQYIGDYIAVQFNAVANLAISDIYGGSWIGPPSANFSGGNQTIALSALLSAIGLEAVPSLSSSSLPAPPGPSDSFAAPSPSSSSLPVPPGPSESATTFPNSHNLTVILGGILGGACGRGSHWIHPVSPTTGRSVTKLFSPTRSSSTVPRTHSGFGHSCH</sequence>
<comment type="caution">
    <text evidence="3">The sequence shown here is derived from an EMBL/GenBank/DDBJ whole genome shotgun (WGS) entry which is preliminary data.</text>
</comment>
<evidence type="ECO:0000256" key="1">
    <source>
        <dbReference type="SAM" id="MobiDB-lite"/>
    </source>
</evidence>
<dbReference type="Gene3D" id="1.50.10.20">
    <property type="match status" value="1"/>
</dbReference>